<evidence type="ECO:0000313" key="5">
    <source>
        <dbReference type="Proteomes" id="UP001500523"/>
    </source>
</evidence>
<dbReference type="Pfam" id="PF20434">
    <property type="entry name" value="BD-FAE"/>
    <property type="match status" value="1"/>
</dbReference>
<dbReference type="SUPFAM" id="SSF53474">
    <property type="entry name" value="alpha/beta-Hydrolases"/>
    <property type="match status" value="1"/>
</dbReference>
<feature type="domain" description="BD-FAE-like" evidence="3">
    <location>
        <begin position="77"/>
        <end position="287"/>
    </location>
</feature>
<gene>
    <name evidence="4" type="ORF">GCM10022268_04130</name>
</gene>
<sequence>MNLINMIRMGSVIAMTVVAAAASAGDAQLPGYSAGAQVVSVDGKRSQVDQISGVIYSQIRSTRAVRQLRMSLIVPRTSDLKPAIVYFPGGGFTSADHEKYFEMRSALAQAGFVVAAAEYRVVPDRFPALVQDGKAAVRYLRAHAAEYGIDPARIGVLGDSAGGYVSQMVAVTNGEKSFDKGDYLDQSSDVQAAVTLYGISNLLNIGEGFPPKIQQTHQSPAVTEALLVNGPAFGGFAGAAISTDPAKALAASSMGHLNGVEPPFLIMHGTADALVSPVQSKQLFEALRAKGSKADYVLVKGAGHGDLTWFQQPVIDRVVTWFKAVLGGPIAKVGGEDEPKANL</sequence>
<dbReference type="Proteomes" id="UP001500523">
    <property type="component" value="Unassembled WGS sequence"/>
</dbReference>
<reference evidence="5" key="1">
    <citation type="journal article" date="2019" name="Int. J. Syst. Evol. Microbiol.">
        <title>The Global Catalogue of Microorganisms (GCM) 10K type strain sequencing project: providing services to taxonomists for standard genome sequencing and annotation.</title>
        <authorList>
            <consortium name="The Broad Institute Genomics Platform"/>
            <consortium name="The Broad Institute Genome Sequencing Center for Infectious Disease"/>
            <person name="Wu L."/>
            <person name="Ma J."/>
        </authorList>
    </citation>
    <scope>NUCLEOTIDE SEQUENCE [LARGE SCALE GENOMIC DNA]</scope>
    <source>
        <strain evidence="5">JCM 17498</strain>
    </source>
</reference>
<dbReference type="InterPro" id="IPR050300">
    <property type="entry name" value="GDXG_lipolytic_enzyme"/>
</dbReference>
<name>A0ABP7CYV5_9SPHN</name>
<dbReference type="GO" id="GO:0016787">
    <property type="term" value="F:hydrolase activity"/>
    <property type="evidence" value="ECO:0007669"/>
    <property type="project" value="UniProtKB-KW"/>
</dbReference>
<evidence type="ECO:0000313" key="4">
    <source>
        <dbReference type="EMBL" id="GAA3696788.1"/>
    </source>
</evidence>
<proteinExistence type="predicted"/>
<dbReference type="EMBL" id="BAABBF010000001">
    <property type="protein sequence ID" value="GAA3696788.1"/>
    <property type="molecule type" value="Genomic_DNA"/>
</dbReference>
<keyword evidence="1 4" id="KW-0378">Hydrolase</keyword>
<feature type="chain" id="PRO_5045786020" evidence="2">
    <location>
        <begin position="25"/>
        <end position="343"/>
    </location>
</feature>
<evidence type="ECO:0000256" key="1">
    <source>
        <dbReference type="ARBA" id="ARBA00022801"/>
    </source>
</evidence>
<dbReference type="PANTHER" id="PTHR48081">
    <property type="entry name" value="AB HYDROLASE SUPERFAMILY PROTEIN C4A8.06C"/>
    <property type="match status" value="1"/>
</dbReference>
<protein>
    <submittedName>
        <fullName evidence="4">Alpha/beta hydrolase</fullName>
    </submittedName>
</protein>
<keyword evidence="5" id="KW-1185">Reference proteome</keyword>
<comment type="caution">
    <text evidence="4">The sequence shown here is derived from an EMBL/GenBank/DDBJ whole genome shotgun (WGS) entry which is preliminary data.</text>
</comment>
<organism evidence="4 5">
    <name type="scientific">Sphingomonas cynarae</name>
    <dbReference type="NCBI Taxonomy" id="930197"/>
    <lineage>
        <taxon>Bacteria</taxon>
        <taxon>Pseudomonadati</taxon>
        <taxon>Pseudomonadota</taxon>
        <taxon>Alphaproteobacteria</taxon>
        <taxon>Sphingomonadales</taxon>
        <taxon>Sphingomonadaceae</taxon>
        <taxon>Sphingomonas</taxon>
    </lineage>
</organism>
<evidence type="ECO:0000259" key="3">
    <source>
        <dbReference type="Pfam" id="PF20434"/>
    </source>
</evidence>
<dbReference type="InterPro" id="IPR029058">
    <property type="entry name" value="AB_hydrolase_fold"/>
</dbReference>
<dbReference type="Gene3D" id="3.40.50.1820">
    <property type="entry name" value="alpha/beta hydrolase"/>
    <property type="match status" value="1"/>
</dbReference>
<dbReference type="InterPro" id="IPR049492">
    <property type="entry name" value="BD-FAE-like_dom"/>
</dbReference>
<feature type="signal peptide" evidence="2">
    <location>
        <begin position="1"/>
        <end position="24"/>
    </location>
</feature>
<accession>A0ABP7CYV5</accession>
<keyword evidence="2" id="KW-0732">Signal</keyword>
<dbReference type="PANTHER" id="PTHR48081:SF13">
    <property type="entry name" value="ALPHA_BETA HYDROLASE"/>
    <property type="match status" value="1"/>
</dbReference>
<evidence type="ECO:0000256" key="2">
    <source>
        <dbReference type="SAM" id="SignalP"/>
    </source>
</evidence>